<name>A0A5P3MRL6_NEIAN</name>
<dbReference type="AlphaFoldDB" id="A0A5P3MRL6"/>
<keyword evidence="2" id="KW-1185">Reference proteome</keyword>
<dbReference type="KEGG" id="naq:D0T90_02065"/>
<organism evidence="1 2">
    <name type="scientific">Neisseria animalis</name>
    <dbReference type="NCBI Taxonomy" id="492"/>
    <lineage>
        <taxon>Bacteria</taxon>
        <taxon>Pseudomonadati</taxon>
        <taxon>Pseudomonadota</taxon>
        <taxon>Betaproteobacteria</taxon>
        <taxon>Neisseriales</taxon>
        <taxon>Neisseriaceae</taxon>
        <taxon>Neisseria</taxon>
    </lineage>
</organism>
<dbReference type="Proteomes" id="UP000325536">
    <property type="component" value="Chromosome"/>
</dbReference>
<accession>A0A5P3MRL6</accession>
<evidence type="ECO:0000313" key="2">
    <source>
        <dbReference type="Proteomes" id="UP000325536"/>
    </source>
</evidence>
<protein>
    <submittedName>
        <fullName evidence="1">Uncharacterized protein</fullName>
    </submittedName>
</protein>
<evidence type="ECO:0000313" key="1">
    <source>
        <dbReference type="EMBL" id="QEY23431.1"/>
    </source>
</evidence>
<gene>
    <name evidence="1" type="ORF">D0T90_02065</name>
</gene>
<reference evidence="1 2" key="1">
    <citation type="submission" date="2018-08" db="EMBL/GenBank/DDBJ databases">
        <title>Neisseria animalis ATCC 49930 complete genome.</title>
        <authorList>
            <person name="Veseli I.A."/>
            <person name="Mascarenhas dos Santos A.C."/>
            <person name="Buttler R."/>
            <person name="Pombert J.-F."/>
        </authorList>
    </citation>
    <scope>NUCLEOTIDE SEQUENCE [LARGE SCALE GENOMIC DNA]</scope>
    <source>
        <strain evidence="1 2">ATCC 49930</strain>
    </source>
</reference>
<dbReference type="EMBL" id="CP031699">
    <property type="protein sequence ID" value="QEY23431.1"/>
    <property type="molecule type" value="Genomic_DNA"/>
</dbReference>
<sequence length="91" mass="10731">MPAHIRQLGYPQPLRRHQAVCKIKQTASTAKQQNSKTVYFVASGRQYFSGNCSAQYEIKHKKHYPKHPICIFIFFHCNIFTTKKPDFMRKE</sequence>
<proteinExistence type="predicted"/>